<sequence>MPKQAFKIEEFKVLKESWQRNENDGAEKRMCFWSKSAVEYALLSPKSKTRAYWSVLLLLVISYNSVFVPMRTTFPGMCLPEVWWTIDYLGDVVLLVDIFWRFYVGYYALGVVVTTRRLVVRNYLHGSFLLDLVASLPFDFALYDCQPHAFMRLNRLLRLYHVPNIFRSWEQSTSRPVVFRLTKLFCGIMMLAHWTACAFFATVKQENKRFGEGGWPQPVGTGWPQGMQTLVTKPAHEAYPRALFWCITLLTGMGPDHNSPDTNLELAFSFGMLFIGIFVFASVIGNVGDLISNRNATGAKFRKKLDIVNLWMRYKGINPVLQQRIRNYYQYIWQRQAGLNDAIILSDLPLHLRADVSSDLNKDILRKVSLFEKCGDESFLQELTRKLKPEVYTPNDYIIREGDFGASMYFITRGIVTVELAGVGKVNTLGEGSFFGEVALLMKAKRNASIIAKTFVDVFVLLKEDVDEALSDFPEYAMEIYRMANDLGTEDQNKEVREVMAPGAEAFGSPPGPGQPVTAAVAGAMDAPAPNLAMPSPGPGLPLVRAAAAHASQLVVPRSATATTMPLSMFFRAVEQLTAQASTIGLMSLDDLDYTYEVLMGLIAQIMAQRGYVASTGDAAVPFSAFVSGQQATVAARTNRSSRKLARAVSDRRGSGDSGSAPRAPLPAVSSTGSVNRGVRRRGSSRRLDDSTSMEMSDEGETGFDAAVHARRVAGGRRNRVAPAPPASTRANARGGTTTVVSIE</sequence>
<dbReference type="InterPro" id="IPR003938">
    <property type="entry name" value="K_chnl_volt-dep_EAG/ELK/ERG"/>
</dbReference>
<feature type="compositionally biased region" description="Basic residues" evidence="9">
    <location>
        <begin position="709"/>
        <end position="720"/>
    </location>
</feature>
<dbReference type="PROSITE" id="PS00888">
    <property type="entry name" value="CNMP_BINDING_1"/>
    <property type="match status" value="1"/>
</dbReference>
<evidence type="ECO:0000256" key="1">
    <source>
        <dbReference type="ARBA" id="ARBA00004141"/>
    </source>
</evidence>
<feature type="domain" description="Cyclic nucleotide-binding" evidence="11">
    <location>
        <begin position="371"/>
        <end position="481"/>
    </location>
</feature>
<dbReference type="InterPro" id="IPR018488">
    <property type="entry name" value="cNMP-bd_CS"/>
</dbReference>
<proteinExistence type="predicted"/>
<dbReference type="SUPFAM" id="SSF81324">
    <property type="entry name" value="Voltage-gated potassium channels"/>
    <property type="match status" value="1"/>
</dbReference>
<dbReference type="FunFam" id="1.10.287.630:FF:000001">
    <property type="entry name" value="Cyclic nucleotide-gated channel alpha 3"/>
    <property type="match status" value="1"/>
</dbReference>
<dbReference type="OrthoDB" id="421226at2759"/>
<evidence type="ECO:0000256" key="4">
    <source>
        <dbReference type="ARBA" id="ARBA00022989"/>
    </source>
</evidence>
<feature type="region of interest" description="Disordered" evidence="9">
    <location>
        <begin position="643"/>
        <end position="744"/>
    </location>
</feature>
<dbReference type="GO" id="GO:0005249">
    <property type="term" value="F:voltage-gated potassium channel activity"/>
    <property type="evidence" value="ECO:0007669"/>
    <property type="project" value="InterPro"/>
</dbReference>
<dbReference type="Pfam" id="PF00027">
    <property type="entry name" value="cNMP_binding"/>
    <property type="match status" value="1"/>
</dbReference>
<dbReference type="STRING" id="461836.A0A0L0DF73"/>
<dbReference type="PRINTS" id="PR01463">
    <property type="entry name" value="EAGCHANLFMLY"/>
</dbReference>
<keyword evidence="13" id="KW-1185">Reference proteome</keyword>
<feature type="transmembrane region" description="Helical" evidence="10">
    <location>
        <begin position="266"/>
        <end position="287"/>
    </location>
</feature>
<dbReference type="RefSeq" id="XP_013756466.1">
    <property type="nucleotide sequence ID" value="XM_013901012.1"/>
</dbReference>
<feature type="compositionally biased region" description="Low complexity" evidence="9">
    <location>
        <begin position="658"/>
        <end position="677"/>
    </location>
</feature>
<dbReference type="GO" id="GO:0005221">
    <property type="term" value="F:intracellularly cyclic nucleotide-activated monoatomic cation channel activity"/>
    <property type="evidence" value="ECO:0007669"/>
    <property type="project" value="InterPro"/>
</dbReference>
<evidence type="ECO:0000313" key="13">
    <source>
        <dbReference type="Proteomes" id="UP000054408"/>
    </source>
</evidence>
<dbReference type="SMART" id="SM00100">
    <property type="entry name" value="cNMP"/>
    <property type="match status" value="1"/>
</dbReference>
<dbReference type="GeneID" id="25566016"/>
<name>A0A0L0DF73_THETB</name>
<dbReference type="Pfam" id="PF00520">
    <property type="entry name" value="Ion_trans"/>
    <property type="match status" value="1"/>
</dbReference>
<dbReference type="PANTHER" id="PTHR45638">
    <property type="entry name" value="CYCLIC NUCLEOTIDE-GATED CATION CHANNEL SUBUNIT A"/>
    <property type="match status" value="1"/>
</dbReference>
<keyword evidence="7" id="KW-1071">Ligand-gated ion channel</keyword>
<evidence type="ECO:0000256" key="8">
    <source>
        <dbReference type="ARBA" id="ARBA00023303"/>
    </source>
</evidence>
<dbReference type="OMA" id="HEAYPRA"/>
<reference evidence="12 13" key="1">
    <citation type="submission" date="2010-05" db="EMBL/GenBank/DDBJ databases">
        <title>The Genome Sequence of Thecamonas trahens ATCC 50062.</title>
        <authorList>
            <consortium name="The Broad Institute Genome Sequencing Platform"/>
            <person name="Russ C."/>
            <person name="Cuomo C."/>
            <person name="Shea T."/>
            <person name="Young S.K."/>
            <person name="Zeng Q."/>
            <person name="Koehrsen M."/>
            <person name="Haas B."/>
            <person name="Borodovsky M."/>
            <person name="Guigo R."/>
            <person name="Alvarado L."/>
            <person name="Berlin A."/>
            <person name="Bochicchio J."/>
            <person name="Borenstein D."/>
            <person name="Chapman S."/>
            <person name="Chen Z."/>
            <person name="Freedman E."/>
            <person name="Gellesch M."/>
            <person name="Goldberg J."/>
            <person name="Griggs A."/>
            <person name="Gujja S."/>
            <person name="Heilman E."/>
            <person name="Heiman D."/>
            <person name="Hepburn T."/>
            <person name="Howarth C."/>
            <person name="Jen D."/>
            <person name="Larson L."/>
            <person name="Mehta T."/>
            <person name="Park D."/>
            <person name="Pearson M."/>
            <person name="Roberts A."/>
            <person name="Saif S."/>
            <person name="Shenoy N."/>
            <person name="Sisk P."/>
            <person name="Stolte C."/>
            <person name="Sykes S."/>
            <person name="Thomson T."/>
            <person name="Walk T."/>
            <person name="White J."/>
            <person name="Yandava C."/>
            <person name="Burger G."/>
            <person name="Gray M.W."/>
            <person name="Holland P.W.H."/>
            <person name="King N."/>
            <person name="Lang F.B.F."/>
            <person name="Roger A.J."/>
            <person name="Ruiz-Trillo I."/>
            <person name="Lander E."/>
            <person name="Nusbaum C."/>
        </authorList>
    </citation>
    <scope>NUCLEOTIDE SEQUENCE [LARGE SCALE GENOMIC DNA]</scope>
    <source>
        <strain evidence="12 13">ATCC 50062</strain>
    </source>
</reference>
<dbReference type="InterPro" id="IPR014710">
    <property type="entry name" value="RmlC-like_jellyroll"/>
</dbReference>
<dbReference type="PANTHER" id="PTHR45638:SF11">
    <property type="entry name" value="CYCLIC NUCLEOTIDE-GATED CATION CHANNEL SUBUNIT A"/>
    <property type="match status" value="1"/>
</dbReference>
<evidence type="ECO:0000313" key="12">
    <source>
        <dbReference type="EMBL" id="KNC50997.1"/>
    </source>
</evidence>
<comment type="subcellular location">
    <subcellularLocation>
        <location evidence="1">Membrane</location>
        <topology evidence="1">Multi-pass membrane protein</topology>
    </subcellularLocation>
</comment>
<gene>
    <name evidence="12" type="ORF">AMSG_06970</name>
</gene>
<feature type="transmembrane region" description="Helical" evidence="10">
    <location>
        <begin position="51"/>
        <end position="70"/>
    </location>
</feature>
<feature type="transmembrane region" description="Helical" evidence="10">
    <location>
        <begin position="184"/>
        <end position="203"/>
    </location>
</feature>
<feature type="compositionally biased region" description="Polar residues" evidence="9">
    <location>
        <begin position="729"/>
        <end position="744"/>
    </location>
</feature>
<dbReference type="Gene3D" id="1.10.287.630">
    <property type="entry name" value="Helix hairpin bin"/>
    <property type="match status" value="1"/>
</dbReference>
<keyword evidence="6 10" id="KW-0472">Membrane</keyword>
<evidence type="ECO:0000256" key="5">
    <source>
        <dbReference type="ARBA" id="ARBA00023065"/>
    </source>
</evidence>
<evidence type="ECO:0000256" key="7">
    <source>
        <dbReference type="ARBA" id="ARBA00023286"/>
    </source>
</evidence>
<dbReference type="GO" id="GO:0016020">
    <property type="term" value="C:membrane"/>
    <property type="evidence" value="ECO:0007669"/>
    <property type="project" value="UniProtKB-SubCell"/>
</dbReference>
<evidence type="ECO:0000256" key="2">
    <source>
        <dbReference type="ARBA" id="ARBA00022448"/>
    </source>
</evidence>
<keyword evidence="3 10" id="KW-0812">Transmembrane</keyword>
<protein>
    <submittedName>
        <fullName evidence="12">Cyclic nucleotide-binding protein</fullName>
    </submittedName>
</protein>
<dbReference type="EMBL" id="GL349464">
    <property type="protein sequence ID" value="KNC50997.1"/>
    <property type="molecule type" value="Genomic_DNA"/>
</dbReference>
<dbReference type="InterPro" id="IPR018490">
    <property type="entry name" value="cNMP-bd_dom_sf"/>
</dbReference>
<keyword evidence="8" id="KW-0407">Ion channel</keyword>
<dbReference type="InterPro" id="IPR005821">
    <property type="entry name" value="Ion_trans_dom"/>
</dbReference>
<keyword evidence="5" id="KW-0406">Ion transport</keyword>
<dbReference type="PROSITE" id="PS50042">
    <property type="entry name" value="CNMP_BINDING_3"/>
    <property type="match status" value="1"/>
</dbReference>
<evidence type="ECO:0000256" key="3">
    <source>
        <dbReference type="ARBA" id="ARBA00022692"/>
    </source>
</evidence>
<evidence type="ECO:0000256" key="6">
    <source>
        <dbReference type="ARBA" id="ARBA00023136"/>
    </source>
</evidence>
<dbReference type="Proteomes" id="UP000054408">
    <property type="component" value="Unassembled WGS sequence"/>
</dbReference>
<dbReference type="GO" id="GO:0044877">
    <property type="term" value="F:protein-containing complex binding"/>
    <property type="evidence" value="ECO:0007669"/>
    <property type="project" value="TreeGrafter"/>
</dbReference>
<dbReference type="InterPro" id="IPR000595">
    <property type="entry name" value="cNMP-bd_dom"/>
</dbReference>
<evidence type="ECO:0000256" key="9">
    <source>
        <dbReference type="SAM" id="MobiDB-lite"/>
    </source>
</evidence>
<dbReference type="AlphaFoldDB" id="A0A0L0DF73"/>
<dbReference type="CDD" id="cd00038">
    <property type="entry name" value="CAP_ED"/>
    <property type="match status" value="1"/>
</dbReference>
<keyword evidence="4 10" id="KW-1133">Transmembrane helix</keyword>
<dbReference type="Gene3D" id="2.60.120.10">
    <property type="entry name" value="Jelly Rolls"/>
    <property type="match status" value="1"/>
</dbReference>
<dbReference type="SUPFAM" id="SSF51206">
    <property type="entry name" value="cAMP-binding domain-like"/>
    <property type="match status" value="1"/>
</dbReference>
<dbReference type="Gene3D" id="1.10.287.70">
    <property type="match status" value="1"/>
</dbReference>
<keyword evidence="2" id="KW-0813">Transport</keyword>
<dbReference type="InterPro" id="IPR050866">
    <property type="entry name" value="CNG_cation_channel"/>
</dbReference>
<evidence type="ECO:0000259" key="11">
    <source>
        <dbReference type="PROSITE" id="PS50042"/>
    </source>
</evidence>
<dbReference type="eggNOG" id="KOG0500">
    <property type="taxonomic scope" value="Eukaryota"/>
</dbReference>
<accession>A0A0L0DF73</accession>
<evidence type="ECO:0000256" key="10">
    <source>
        <dbReference type="SAM" id="Phobius"/>
    </source>
</evidence>
<organism evidence="12 13">
    <name type="scientific">Thecamonas trahens ATCC 50062</name>
    <dbReference type="NCBI Taxonomy" id="461836"/>
    <lineage>
        <taxon>Eukaryota</taxon>
        <taxon>Apusozoa</taxon>
        <taxon>Apusomonadida</taxon>
        <taxon>Apusomonadidae</taxon>
        <taxon>Thecamonas</taxon>
    </lineage>
</organism>